<proteinExistence type="predicted"/>
<dbReference type="Gene3D" id="3.30.160.390">
    <property type="entry name" value="Integrase, DNA-binding domain"/>
    <property type="match status" value="1"/>
</dbReference>
<evidence type="ECO:0000313" key="1">
    <source>
        <dbReference type="EMBL" id="TWA91101.1"/>
    </source>
</evidence>
<evidence type="ECO:0000313" key="2">
    <source>
        <dbReference type="Proteomes" id="UP000319949"/>
    </source>
</evidence>
<dbReference type="EMBL" id="VITK01000014">
    <property type="protein sequence ID" value="TWA91101.1"/>
    <property type="molecule type" value="Genomic_DNA"/>
</dbReference>
<organism evidence="1 2">
    <name type="scientific">Bradyrhizobium stylosanthis</name>
    <dbReference type="NCBI Taxonomy" id="1803665"/>
    <lineage>
        <taxon>Bacteria</taxon>
        <taxon>Pseudomonadati</taxon>
        <taxon>Pseudomonadota</taxon>
        <taxon>Alphaproteobacteria</taxon>
        <taxon>Hyphomicrobiales</taxon>
        <taxon>Nitrobacteraceae</taxon>
        <taxon>Bradyrhizobium</taxon>
    </lineage>
</organism>
<dbReference type="InterPro" id="IPR038488">
    <property type="entry name" value="Integrase_DNA-bd_sf"/>
</dbReference>
<dbReference type="Proteomes" id="UP000319949">
    <property type="component" value="Unassembled WGS sequence"/>
</dbReference>
<dbReference type="RefSeq" id="WP_245324039.1">
    <property type="nucleotide sequence ID" value="NZ_LVEM01000006.1"/>
</dbReference>
<gene>
    <name evidence="1" type="ORF">FBZ96_11499</name>
</gene>
<reference evidence="1 2" key="1">
    <citation type="submission" date="2019-06" db="EMBL/GenBank/DDBJ databases">
        <title>Genomic Encyclopedia of Type Strains, Phase IV (KMG-V): Genome sequencing to study the core and pangenomes of soil and plant-associated prokaryotes.</title>
        <authorList>
            <person name="Whitman W."/>
        </authorList>
    </citation>
    <scope>NUCLEOTIDE SEQUENCE [LARGE SCALE GENOMIC DNA]</scope>
    <source>
        <strain evidence="1 2">BR 510</strain>
    </source>
</reference>
<comment type="caution">
    <text evidence="1">The sequence shown here is derived from an EMBL/GenBank/DDBJ whole genome shotgun (WGS) entry which is preliminary data.</text>
</comment>
<accession>A0A560D206</accession>
<name>A0A560D206_9BRAD</name>
<dbReference type="AlphaFoldDB" id="A0A560D206"/>
<sequence>MPAKKHRTELTATSIAKLKPPAIGRLWIADSIVPGFGVRVTDKRSKTFVLRTRYPGETSASRREIGKVGEIN</sequence>
<protein>
    <submittedName>
        <fullName evidence="1">Uncharacterized protein DUF4102</fullName>
    </submittedName>
</protein>
<keyword evidence="2" id="KW-1185">Reference proteome</keyword>